<dbReference type="PROSITE" id="PS50889">
    <property type="entry name" value="S4"/>
    <property type="match status" value="1"/>
</dbReference>
<feature type="compositionally biased region" description="Basic and acidic residues" evidence="5">
    <location>
        <begin position="100"/>
        <end position="110"/>
    </location>
</feature>
<dbReference type="Pfam" id="PF01479">
    <property type="entry name" value="S4"/>
    <property type="match status" value="1"/>
</dbReference>
<comment type="similarity">
    <text evidence="1 4">Belongs to the HSP15 family.</text>
</comment>
<evidence type="ECO:0000256" key="2">
    <source>
        <dbReference type="ARBA" id="ARBA00022884"/>
    </source>
</evidence>
<dbReference type="NCBIfam" id="NF007673">
    <property type="entry name" value="PRK10348.1"/>
    <property type="match status" value="1"/>
</dbReference>
<dbReference type="Gene3D" id="3.10.290.10">
    <property type="entry name" value="RNA-binding S4 domain"/>
    <property type="match status" value="1"/>
</dbReference>
<keyword evidence="2 4" id="KW-0694">RNA-binding</keyword>
<feature type="compositionally biased region" description="Basic and acidic residues" evidence="5">
    <location>
        <begin position="118"/>
        <end position="142"/>
    </location>
</feature>
<name>A0ABT3N1H3_9GAMM</name>
<protein>
    <recommendedName>
        <fullName evidence="4">Heat shock protein 15</fullName>
    </recommendedName>
</protein>
<feature type="region of interest" description="Disordered" evidence="5">
    <location>
        <begin position="98"/>
        <end position="142"/>
    </location>
</feature>
<dbReference type="InterPro" id="IPR036986">
    <property type="entry name" value="S4_RNA-bd_sf"/>
</dbReference>
<keyword evidence="7" id="KW-0346">Stress response</keyword>
<evidence type="ECO:0000256" key="4">
    <source>
        <dbReference type="PIRNR" id="PIRNR016821"/>
    </source>
</evidence>
<dbReference type="CDD" id="cd00165">
    <property type="entry name" value="S4"/>
    <property type="match status" value="1"/>
</dbReference>
<dbReference type="InterPro" id="IPR002942">
    <property type="entry name" value="S4_RNA-bd"/>
</dbReference>
<dbReference type="EMBL" id="JAPFCC010000001">
    <property type="protein sequence ID" value="MCW7555482.1"/>
    <property type="molecule type" value="Genomic_DNA"/>
</dbReference>
<gene>
    <name evidence="7" type="primary">hslR</name>
    <name evidence="7" type="ORF">NX722_23230</name>
</gene>
<evidence type="ECO:0000313" key="8">
    <source>
        <dbReference type="Proteomes" id="UP001209854"/>
    </source>
</evidence>
<sequence>MSQSNSKLNNKPDSKIRLDKWLWAARFYKTRNIAKEAIDGGKVHLNGSRCKPGKEPKVGDELRLRVGWDEKTVIVRALSDKRQKAEIAQQLYEETANSIAHREASAEQRKALRGATPRPERRPDKKQRRDIMKQKADFGFDD</sequence>
<dbReference type="RefSeq" id="WP_262565239.1">
    <property type="nucleotide sequence ID" value="NZ_JAPFCC010000001.1"/>
</dbReference>
<feature type="domain" description="RNA-binding S4" evidence="6">
    <location>
        <begin position="16"/>
        <end position="79"/>
    </location>
</feature>
<evidence type="ECO:0000256" key="1">
    <source>
        <dbReference type="ARBA" id="ARBA00008396"/>
    </source>
</evidence>
<reference evidence="7 8" key="1">
    <citation type="submission" date="2022-10" db="EMBL/GenBank/DDBJ databases">
        <title>High-quality genome sequences of two octocoral-associated bacteria, Endozoicomonas euniceicola EF212 and Endozoicomonas gorgoniicola PS125.</title>
        <authorList>
            <person name="Chiou Y.-J."/>
            <person name="Chen Y.-H."/>
        </authorList>
    </citation>
    <scope>NUCLEOTIDE SEQUENCE [LARGE SCALE GENOMIC DNA]</scope>
    <source>
        <strain evidence="7 8">PS125</strain>
    </source>
</reference>
<evidence type="ECO:0000259" key="6">
    <source>
        <dbReference type="SMART" id="SM00363"/>
    </source>
</evidence>
<comment type="caution">
    <text evidence="7">The sequence shown here is derived from an EMBL/GenBank/DDBJ whole genome shotgun (WGS) entry which is preliminary data.</text>
</comment>
<dbReference type="InterPro" id="IPR025708">
    <property type="entry name" value="HSP15"/>
</dbReference>
<dbReference type="SUPFAM" id="SSF55174">
    <property type="entry name" value="Alpha-L RNA-binding motif"/>
    <property type="match status" value="1"/>
</dbReference>
<dbReference type="Proteomes" id="UP001209854">
    <property type="component" value="Unassembled WGS sequence"/>
</dbReference>
<proteinExistence type="inferred from homology"/>
<dbReference type="PIRSF" id="PIRSF016821">
    <property type="entry name" value="HSP15"/>
    <property type="match status" value="1"/>
</dbReference>
<organism evidence="7 8">
    <name type="scientific">Endozoicomonas gorgoniicola</name>
    <dbReference type="NCBI Taxonomy" id="1234144"/>
    <lineage>
        <taxon>Bacteria</taxon>
        <taxon>Pseudomonadati</taxon>
        <taxon>Pseudomonadota</taxon>
        <taxon>Gammaproteobacteria</taxon>
        <taxon>Oceanospirillales</taxon>
        <taxon>Endozoicomonadaceae</taxon>
        <taxon>Endozoicomonas</taxon>
    </lineage>
</organism>
<dbReference type="SMART" id="SM00363">
    <property type="entry name" value="S4"/>
    <property type="match status" value="1"/>
</dbReference>
<keyword evidence="3 4" id="KW-0238">DNA-binding</keyword>
<evidence type="ECO:0000256" key="5">
    <source>
        <dbReference type="SAM" id="MobiDB-lite"/>
    </source>
</evidence>
<evidence type="ECO:0000313" key="7">
    <source>
        <dbReference type="EMBL" id="MCW7555482.1"/>
    </source>
</evidence>
<keyword evidence="8" id="KW-1185">Reference proteome</keyword>
<accession>A0ABT3N1H3</accession>
<evidence type="ECO:0000256" key="3">
    <source>
        <dbReference type="ARBA" id="ARBA00023125"/>
    </source>
</evidence>